<dbReference type="EMBL" id="JAJKFT010000010">
    <property type="protein sequence ID" value="MCC9629318.1"/>
    <property type="molecule type" value="Genomic_DNA"/>
</dbReference>
<name>A0A9X1MLE6_9BACT</name>
<comment type="caution">
    <text evidence="2">The sequence shown here is derived from an EMBL/GenBank/DDBJ whole genome shotgun (WGS) entry which is preliminary data.</text>
</comment>
<dbReference type="Proteomes" id="UP001139103">
    <property type="component" value="Unassembled WGS sequence"/>
</dbReference>
<protein>
    <submittedName>
        <fullName evidence="2">Uncharacterized protein</fullName>
    </submittedName>
</protein>
<keyword evidence="3" id="KW-1185">Reference proteome</keyword>
<dbReference type="AlphaFoldDB" id="A0A9X1MLE6"/>
<evidence type="ECO:0000313" key="2">
    <source>
        <dbReference type="EMBL" id="MCC9629318.1"/>
    </source>
</evidence>
<organism evidence="2 3">
    <name type="scientific">Blastopirellula sediminis</name>
    <dbReference type="NCBI Taxonomy" id="2894196"/>
    <lineage>
        <taxon>Bacteria</taxon>
        <taxon>Pseudomonadati</taxon>
        <taxon>Planctomycetota</taxon>
        <taxon>Planctomycetia</taxon>
        <taxon>Pirellulales</taxon>
        <taxon>Pirellulaceae</taxon>
        <taxon>Blastopirellula</taxon>
    </lineage>
</organism>
<accession>A0A9X1MLE6</accession>
<dbReference type="RefSeq" id="WP_230219200.1">
    <property type="nucleotide sequence ID" value="NZ_JAJKFT010000010.1"/>
</dbReference>
<evidence type="ECO:0000313" key="3">
    <source>
        <dbReference type="Proteomes" id="UP001139103"/>
    </source>
</evidence>
<sequence>MHSHDAQLQASPSQHWHPASHAQAVSHGQAEQAAAVDVVVVAASFVMSQPHFSHLQTSHEQVTPSQSGHAQLTHSHFFAAEAVSAAAQENIPSENVKSAAKTSKLFMVKISKRNR</sequence>
<evidence type="ECO:0000256" key="1">
    <source>
        <dbReference type="SAM" id="MobiDB-lite"/>
    </source>
</evidence>
<proteinExistence type="predicted"/>
<gene>
    <name evidence="2" type="ORF">LOC68_13015</name>
</gene>
<feature type="region of interest" description="Disordered" evidence="1">
    <location>
        <begin position="1"/>
        <end position="29"/>
    </location>
</feature>
<feature type="compositionally biased region" description="Polar residues" evidence="1">
    <location>
        <begin position="1"/>
        <end position="14"/>
    </location>
</feature>
<reference evidence="2" key="1">
    <citation type="submission" date="2021-11" db="EMBL/GenBank/DDBJ databases">
        <title>Genome sequence.</title>
        <authorList>
            <person name="Sun Q."/>
        </authorList>
    </citation>
    <scope>NUCLEOTIDE SEQUENCE</scope>
    <source>
        <strain evidence="2">JC732</strain>
    </source>
</reference>